<dbReference type="PANTHER" id="PTHR24039:SF58">
    <property type="entry name" value="EGF-LIKE DOMAIN-CONTAINING PROTEIN"/>
    <property type="match status" value="1"/>
</dbReference>
<evidence type="ECO:0000313" key="12">
    <source>
        <dbReference type="Proteomes" id="UP001164746"/>
    </source>
</evidence>
<dbReference type="InterPro" id="IPR018097">
    <property type="entry name" value="EGF_Ca-bd_CS"/>
</dbReference>
<dbReference type="InterPro" id="IPR049883">
    <property type="entry name" value="NOTCH1_EGF-like"/>
</dbReference>
<dbReference type="PANTHER" id="PTHR24039">
    <property type="entry name" value="FIBRILLIN-RELATED"/>
    <property type="match status" value="1"/>
</dbReference>
<feature type="domain" description="EGF-like" evidence="8">
    <location>
        <begin position="1858"/>
        <end position="1897"/>
    </location>
</feature>
<feature type="domain" description="EGF-like" evidence="8">
    <location>
        <begin position="134"/>
        <end position="174"/>
    </location>
</feature>
<evidence type="ECO:0000256" key="5">
    <source>
        <dbReference type="ARBA" id="ARBA00023157"/>
    </source>
</evidence>
<evidence type="ECO:0000259" key="8">
    <source>
        <dbReference type="PROSITE" id="PS50026"/>
    </source>
</evidence>
<dbReference type="PROSITE" id="PS51233">
    <property type="entry name" value="VWFD"/>
    <property type="match status" value="1"/>
</dbReference>
<dbReference type="InterPro" id="IPR002181">
    <property type="entry name" value="Fibrinogen_a/b/g_C_dom"/>
</dbReference>
<dbReference type="PROSITE" id="PS51406">
    <property type="entry name" value="FIBRINOGEN_C_2"/>
    <property type="match status" value="1"/>
</dbReference>
<dbReference type="InterPro" id="IPR024731">
    <property type="entry name" value="NELL2-like_EGF"/>
</dbReference>
<dbReference type="Gene3D" id="2.10.25.10">
    <property type="entry name" value="Laminin"/>
    <property type="match status" value="9"/>
</dbReference>
<feature type="signal peptide" evidence="7">
    <location>
        <begin position="1"/>
        <end position="21"/>
    </location>
</feature>
<dbReference type="Gene3D" id="3.90.215.10">
    <property type="entry name" value="Gamma Fibrinogen, chain A, domain 1"/>
    <property type="match status" value="1"/>
</dbReference>
<dbReference type="InterPro" id="IPR002919">
    <property type="entry name" value="TIL_dom"/>
</dbReference>
<dbReference type="SUPFAM" id="SSF57196">
    <property type="entry name" value="EGF/Laminin"/>
    <property type="match status" value="5"/>
</dbReference>
<evidence type="ECO:0000259" key="9">
    <source>
        <dbReference type="PROSITE" id="PS51233"/>
    </source>
</evidence>
<evidence type="ECO:0000256" key="2">
    <source>
        <dbReference type="ARBA" id="ARBA00022729"/>
    </source>
</evidence>
<organism evidence="11 12">
    <name type="scientific">Mya arenaria</name>
    <name type="common">Soft-shell clam</name>
    <dbReference type="NCBI Taxonomy" id="6604"/>
    <lineage>
        <taxon>Eukaryota</taxon>
        <taxon>Metazoa</taxon>
        <taxon>Spiralia</taxon>
        <taxon>Lophotrochozoa</taxon>
        <taxon>Mollusca</taxon>
        <taxon>Bivalvia</taxon>
        <taxon>Autobranchia</taxon>
        <taxon>Heteroconchia</taxon>
        <taxon>Euheterodonta</taxon>
        <taxon>Imparidentia</taxon>
        <taxon>Neoheterodontei</taxon>
        <taxon>Myida</taxon>
        <taxon>Myoidea</taxon>
        <taxon>Myidae</taxon>
        <taxon>Mya</taxon>
    </lineage>
</organism>
<sequence length="2180" mass="235926">MKIEILITFVVALLPLAAVTAQNVTVPDDTAQTDTVPVNTVTADDIADLNGCSYHQYYSCHDEALCIDTADEPGRWKCVCQGDLEGDGLKEGTGCGPRSCRFASECHKLANCTEMAGCECLSGYEGDGWDECRDEDECVDLPCSQYALCENTDGGFRCTCKMQLGYVGDGFTCHHQCSVDYDCGANEKCRAEVCVCAPGYEAGDTGCVDENECEANPCDGNATCVNTIGSFVCTCKNGFAGNGEECKALPRNCHEVKIALPGSRSGKYTIDPDGTGDMDAIEVECEMRPAFGITIVKPIETKHVRYTRRDPNTTYEYTHPVEDIKAIIATSGFCYQEMTYECYQGAQLMDGDDFWVNGNGEKEVNWGGASISGMCACGQLGYCEDRSQACNCDGFPIKRIDAGKVVDKARLPILAVNIHPGDKGYGFVLIGSVMCAPTPFDIPINCHDAKFNPLYNKRKNGPQVLDFDGPDGALDPVLAHCDMETWRHVGVTVIPHSRSQPTTPNSTDPIPLEYVIGTLELNALIDVSTNCMQEAEYECTNSRLMNNGDRRGWWTDINGRNRDSWPGGLGESNKCACAITKTCASDSYGCNCDVMDGNTRKDFGRVYEKTAIGAVTFLDVGGDSRGAFSVGPLMCADREFGIPATCQDYVATGYTDSHTYIVDPDGPAPKAGGESLVSWESGDGRTMSYFAGDGTSGSVCACGMTEPSSCTGRGDCECDMADAVTRVDEGLLINKKDLPVASLNVTGVGGISGQAGVLVGPLMCKDLFPNCAEMFIFKKNKRLESENSMENGAYPVDPDGEGGVEPFLVRCTSTETTVPVVVGWSGSRGEEQCACGVTGACAGGPESLCNCDLEDGVQRKDGGWVVNKDRLAVCEVRRGKTCQQWRDEGKTESEALMIDPDGSGPLEPVPVHCVLQTYPPAGWTEIIPKTPEIEVPEEGTNVTVEYYVYEMKVIYELIARSRYCTQELVLHCVDSGLELGGVYGWYSQDGVVQESWAGNNEDVYRDCEDIRANNARTNPLRNNVYAIDPDMSGEVEMFAATCDFITDKDIGITVGIQYVCYKSPLINGNSPAQSYYTTYGGASSPSWGVAGHPDVSGCACMATGTCPPGHSCHCDSMGSMTVDYGHETDRQVMPIEQLNFGDLPEDCQDAYERGSRTGEHLIWPSTEVEPFLVYCDMDILPDGGVTIIGHDRESGSPVTFNVTEKVTYKDADDEQLLSRDGYFTWIGGLDNAPQSYVGSGRPFAHECNCGLEGLCGGSEDKETLKATGRACNCDAADDVLRADAGVFNSSVRLPVRELTFTDPELAGAYGYLVLGRLYCSKQDFDINECRSEFHDCHDHASCINTHGAYDCYCKPGWRGLGRPDVWANGRNCYDDDECAMNQCPWSADCENLPGTFECTCKPGFRQLGPRKCEDIDECAEGTHECHANARCFNLAGTLALCTCFGDPHCITYDTRLITYQGTCQYVMARDTCDDYDTTPSFEVLVTFETRGKVKGPASWVVYTDIGVEVSWNGQAAVEVHTPGTFANTTCGLCGNYNGDPADDLTVGPQCPDDEGKQAENVNRFGNSWVVPAWVAENPECASDCSAPPDPGLCNGTNLEQAKFTCDKIWDTNGPFQECISGMDETAIEMYYTSCLYDMCQVDGDIEGEHTCGENMEYKICGPLGEPTCADFRSGTTPGENGTLSGGDTDGCHEGCFCKEGYMLDGEDCVPEEECGCVFNDQYYSVGDEFVVDGCGSRSVCQPGGNMPEEGVTCHENATCDLQDGRYGCHCRDGFYGDGVHVCVEKACELDSCEDPCDPDPCGENEVCIRTPETDKLYIDECLTATDTCPQNARCINTEGSFECECFDGFIMSAGQCDDVDECKLASKNTCGNNSKCSNKPGGFECPCCAGFEKDDNGECVATEGPGAANSPVCCVCDAAICDEPGKVNSCSNVDCPLYQNCVKSEETGKPTCVCDPCTATEVESEEKVCSSSLVIYPNMCVFKQIQCMMDWESVPESDLTPCEEAQGESPVGPWSDWGPCSVTCGKGESSRTRPEYRPGQPYDTVQTEDCYEDPCPDGPCFNFDCNNVAAECVVNDEGDPECECPKCTDIGVDEVCGYVSGVRGVKPLNCTRVPHMEVVHSANDTEYRSLKSVQTFACEGGCGHNKDQCCQASKTEGVTVIMKNLVSDLKEEEIQKVLKK</sequence>
<reference evidence="11" key="1">
    <citation type="submission" date="2022-11" db="EMBL/GenBank/DDBJ databases">
        <title>Centuries of genome instability and evolution in soft-shell clam transmissible cancer (bioRxiv).</title>
        <authorList>
            <person name="Hart S.F.M."/>
            <person name="Yonemitsu M.A."/>
            <person name="Giersch R.M."/>
            <person name="Beal B.F."/>
            <person name="Arriagada G."/>
            <person name="Davis B.W."/>
            <person name="Ostrander E.A."/>
            <person name="Goff S.P."/>
            <person name="Metzger M.J."/>
        </authorList>
    </citation>
    <scope>NUCLEOTIDE SEQUENCE</scope>
    <source>
        <strain evidence="11">MELC-2E11</strain>
        <tissue evidence="11">Siphon/mantle</tissue>
    </source>
</reference>
<keyword evidence="4" id="KW-0106">Calcium</keyword>
<accession>A0ABY7EBC8</accession>
<dbReference type="PROSITE" id="PS50092">
    <property type="entry name" value="TSP1"/>
    <property type="match status" value="1"/>
</dbReference>
<feature type="chain" id="PRO_5046840879" evidence="7">
    <location>
        <begin position="22"/>
        <end position="2180"/>
    </location>
</feature>
<dbReference type="Gene3D" id="3.30.60.30">
    <property type="match status" value="1"/>
</dbReference>
<dbReference type="Pfam" id="PF07645">
    <property type="entry name" value="EGF_CA"/>
    <property type="match status" value="4"/>
</dbReference>
<dbReference type="SUPFAM" id="SSF82895">
    <property type="entry name" value="TSP-1 type 1 repeat"/>
    <property type="match status" value="1"/>
</dbReference>
<keyword evidence="3" id="KW-0677">Repeat</keyword>
<dbReference type="PROSITE" id="PS00010">
    <property type="entry name" value="ASX_HYDROXYL"/>
    <property type="match status" value="6"/>
</dbReference>
<dbReference type="InterPro" id="IPR036084">
    <property type="entry name" value="Ser_inhib-like_sf"/>
</dbReference>
<name>A0ABY7EBC8_MYAAR</name>
<proteinExistence type="predicted"/>
<feature type="domain" description="EGF-like" evidence="8">
    <location>
        <begin position="209"/>
        <end position="247"/>
    </location>
</feature>
<dbReference type="CDD" id="cd19941">
    <property type="entry name" value="TIL"/>
    <property type="match status" value="1"/>
</dbReference>
<evidence type="ECO:0000256" key="7">
    <source>
        <dbReference type="SAM" id="SignalP"/>
    </source>
</evidence>
<comment type="caution">
    <text evidence="6">Lacks conserved residue(s) required for the propagation of feature annotation.</text>
</comment>
<dbReference type="InterPro" id="IPR003645">
    <property type="entry name" value="Fol_N"/>
</dbReference>
<feature type="domain" description="EGF-like" evidence="8">
    <location>
        <begin position="1817"/>
        <end position="1857"/>
    </location>
</feature>
<feature type="domain" description="VWFD" evidence="9">
    <location>
        <begin position="1500"/>
        <end position="1581"/>
    </location>
</feature>
<evidence type="ECO:0000256" key="4">
    <source>
        <dbReference type="ARBA" id="ARBA00022837"/>
    </source>
</evidence>
<dbReference type="InterPro" id="IPR014716">
    <property type="entry name" value="Fibrinogen_a/b/g_C_1"/>
</dbReference>
<dbReference type="CDD" id="cd00054">
    <property type="entry name" value="EGF_CA"/>
    <property type="match status" value="5"/>
</dbReference>
<dbReference type="Pfam" id="PF00094">
    <property type="entry name" value="VWD"/>
    <property type="match status" value="2"/>
</dbReference>
<dbReference type="Gene3D" id="2.60.120.1000">
    <property type="match status" value="3"/>
</dbReference>
<gene>
    <name evidence="11" type="ORF">MAR_019835</name>
</gene>
<dbReference type="SUPFAM" id="SSF57567">
    <property type="entry name" value="Serine protease inhibitors"/>
    <property type="match status" value="1"/>
</dbReference>
<evidence type="ECO:0000256" key="3">
    <source>
        <dbReference type="ARBA" id="ARBA00022737"/>
    </source>
</evidence>
<dbReference type="EMBL" id="CP111016">
    <property type="protein sequence ID" value="WAR04466.1"/>
    <property type="molecule type" value="Genomic_DNA"/>
</dbReference>
<dbReference type="InterPro" id="IPR000742">
    <property type="entry name" value="EGF"/>
</dbReference>
<evidence type="ECO:0000256" key="6">
    <source>
        <dbReference type="PROSITE-ProRule" id="PRU00076"/>
    </source>
</evidence>
<dbReference type="InterPro" id="IPR036056">
    <property type="entry name" value="Fibrinogen-like_C"/>
</dbReference>
<dbReference type="InterPro" id="IPR000884">
    <property type="entry name" value="TSP1_rpt"/>
</dbReference>
<dbReference type="SMART" id="SM00209">
    <property type="entry name" value="TSP1"/>
    <property type="match status" value="1"/>
</dbReference>
<dbReference type="PROSITE" id="PS01186">
    <property type="entry name" value="EGF_2"/>
    <property type="match status" value="5"/>
</dbReference>
<keyword evidence="12" id="KW-1185">Reference proteome</keyword>
<keyword evidence="2 7" id="KW-0732">Signal</keyword>
<evidence type="ECO:0000259" key="10">
    <source>
        <dbReference type="PROSITE" id="PS51406"/>
    </source>
</evidence>
<dbReference type="InterPro" id="IPR001881">
    <property type="entry name" value="EGF-like_Ca-bd_dom"/>
</dbReference>
<evidence type="ECO:0000313" key="11">
    <source>
        <dbReference type="EMBL" id="WAR04466.1"/>
    </source>
</evidence>
<dbReference type="Proteomes" id="UP001164746">
    <property type="component" value="Chromosome 5"/>
</dbReference>
<dbReference type="PROSITE" id="PS50026">
    <property type="entry name" value="EGF_3"/>
    <property type="match status" value="6"/>
</dbReference>
<dbReference type="SUPFAM" id="SSF56496">
    <property type="entry name" value="Fibrinogen C-terminal domain-like"/>
    <property type="match status" value="1"/>
</dbReference>
<dbReference type="InterPro" id="IPR000152">
    <property type="entry name" value="EGF-type_Asp/Asn_hydroxyl_site"/>
</dbReference>
<protein>
    <submittedName>
        <fullName evidence="11">FCGBP-like protein</fullName>
    </submittedName>
</protein>
<feature type="domain" description="EGF-like" evidence="8">
    <location>
        <begin position="1325"/>
        <end position="1364"/>
    </location>
</feature>
<keyword evidence="1 6" id="KW-0245">EGF-like domain</keyword>
<dbReference type="InterPro" id="IPR001846">
    <property type="entry name" value="VWF_type-D"/>
</dbReference>
<dbReference type="SMART" id="SM00181">
    <property type="entry name" value="EGF"/>
    <property type="match status" value="11"/>
</dbReference>
<dbReference type="PROSITE" id="PS01187">
    <property type="entry name" value="EGF_CA"/>
    <property type="match status" value="3"/>
</dbReference>
<dbReference type="SMART" id="SM00274">
    <property type="entry name" value="FOLN"/>
    <property type="match status" value="2"/>
</dbReference>
<feature type="domain" description="EGF-like" evidence="8">
    <location>
        <begin position="1374"/>
        <end position="1413"/>
    </location>
</feature>
<feature type="domain" description="Fibrinogen C-terminal" evidence="10">
    <location>
        <begin position="1138"/>
        <end position="1196"/>
    </location>
</feature>
<evidence type="ECO:0000256" key="1">
    <source>
        <dbReference type="ARBA" id="ARBA00022536"/>
    </source>
</evidence>
<dbReference type="InterPro" id="IPR036383">
    <property type="entry name" value="TSP1_rpt_sf"/>
</dbReference>
<dbReference type="Pfam" id="PF12947">
    <property type="entry name" value="EGF_3"/>
    <property type="match status" value="2"/>
</dbReference>
<dbReference type="SMART" id="SM00179">
    <property type="entry name" value="EGF_CA"/>
    <property type="match status" value="7"/>
</dbReference>
<keyword evidence="5" id="KW-1015">Disulfide bond</keyword>
<dbReference type="Pfam" id="PF01826">
    <property type="entry name" value="TIL"/>
    <property type="match status" value="1"/>
</dbReference>